<accession>A0AAN6E5D5</accession>
<comment type="subcellular location">
    <subcellularLocation>
        <location evidence="1">Nucleus</location>
    </subcellularLocation>
</comment>
<keyword evidence="6" id="KW-0539">Nucleus</keyword>
<proteinExistence type="predicted"/>
<feature type="compositionally biased region" description="Low complexity" evidence="7">
    <location>
        <begin position="120"/>
        <end position="142"/>
    </location>
</feature>
<dbReference type="GO" id="GO:0000981">
    <property type="term" value="F:DNA-binding transcription factor activity, RNA polymerase II-specific"/>
    <property type="evidence" value="ECO:0007669"/>
    <property type="project" value="InterPro"/>
</dbReference>
<keyword evidence="4" id="KW-0238">DNA-binding</keyword>
<evidence type="ECO:0000259" key="8">
    <source>
        <dbReference type="PROSITE" id="PS50048"/>
    </source>
</evidence>
<dbReference type="CDD" id="cd12148">
    <property type="entry name" value="fungal_TF_MHR"/>
    <property type="match status" value="1"/>
</dbReference>
<dbReference type="GO" id="GO:0006351">
    <property type="term" value="P:DNA-templated transcription"/>
    <property type="evidence" value="ECO:0007669"/>
    <property type="project" value="InterPro"/>
</dbReference>
<dbReference type="InterPro" id="IPR050815">
    <property type="entry name" value="TF_fung"/>
</dbReference>
<dbReference type="Gene3D" id="4.10.240.10">
    <property type="entry name" value="Zn(2)-C6 fungal-type DNA-binding domain"/>
    <property type="match status" value="1"/>
</dbReference>
<dbReference type="InterPro" id="IPR036864">
    <property type="entry name" value="Zn2-C6_fun-type_DNA-bd_sf"/>
</dbReference>
<protein>
    <submittedName>
        <fullName evidence="9">Fungal-specific transcription factor domain-containing protein</fullName>
    </submittedName>
</protein>
<keyword evidence="10" id="KW-1185">Reference proteome</keyword>
<dbReference type="GO" id="GO:0003677">
    <property type="term" value="F:DNA binding"/>
    <property type="evidence" value="ECO:0007669"/>
    <property type="project" value="UniProtKB-KW"/>
</dbReference>
<name>A0AAN6E5D5_9EURO</name>
<evidence type="ECO:0000256" key="7">
    <source>
        <dbReference type="SAM" id="MobiDB-lite"/>
    </source>
</evidence>
<keyword evidence="5" id="KW-0804">Transcription</keyword>
<evidence type="ECO:0000256" key="3">
    <source>
        <dbReference type="ARBA" id="ARBA00023015"/>
    </source>
</evidence>
<dbReference type="InterPro" id="IPR007219">
    <property type="entry name" value="XnlR_reg_dom"/>
</dbReference>
<feature type="compositionally biased region" description="Polar residues" evidence="7">
    <location>
        <begin position="812"/>
        <end position="843"/>
    </location>
</feature>
<evidence type="ECO:0000313" key="10">
    <source>
        <dbReference type="Proteomes" id="UP001203852"/>
    </source>
</evidence>
<evidence type="ECO:0000256" key="6">
    <source>
        <dbReference type="ARBA" id="ARBA00023242"/>
    </source>
</evidence>
<dbReference type="PANTHER" id="PTHR47338">
    <property type="entry name" value="ZN(II)2CYS6 TRANSCRIPTION FACTOR (EUROFUNG)-RELATED"/>
    <property type="match status" value="1"/>
</dbReference>
<comment type="caution">
    <text evidence="9">The sequence shown here is derived from an EMBL/GenBank/DDBJ whole genome shotgun (WGS) entry which is preliminary data.</text>
</comment>
<feature type="compositionally biased region" description="Pro residues" evidence="7">
    <location>
        <begin position="148"/>
        <end position="157"/>
    </location>
</feature>
<dbReference type="SUPFAM" id="SSF57701">
    <property type="entry name" value="Zn2/Cys6 DNA-binding domain"/>
    <property type="match status" value="1"/>
</dbReference>
<dbReference type="CDD" id="cd00067">
    <property type="entry name" value="GAL4"/>
    <property type="match status" value="1"/>
</dbReference>
<evidence type="ECO:0000256" key="1">
    <source>
        <dbReference type="ARBA" id="ARBA00004123"/>
    </source>
</evidence>
<evidence type="ECO:0000313" key="9">
    <source>
        <dbReference type="EMBL" id="KAI1617389.1"/>
    </source>
</evidence>
<dbReference type="PANTHER" id="PTHR47338:SF10">
    <property type="entry name" value="TRANSCRIPTION FACTOR DOMAIN-CONTAINING PROTEIN-RELATED"/>
    <property type="match status" value="1"/>
</dbReference>
<evidence type="ECO:0000256" key="2">
    <source>
        <dbReference type="ARBA" id="ARBA00022723"/>
    </source>
</evidence>
<feature type="region of interest" description="Disordered" evidence="7">
    <location>
        <begin position="731"/>
        <end position="768"/>
    </location>
</feature>
<reference evidence="9" key="1">
    <citation type="journal article" date="2022" name="bioRxiv">
        <title>Deciphering the potential niche of two novel black yeast fungi from a biological soil crust based on their genomes, phenotypes, and melanin regulation.</title>
        <authorList>
            <consortium name="DOE Joint Genome Institute"/>
            <person name="Carr E.C."/>
            <person name="Barton Q."/>
            <person name="Grambo S."/>
            <person name="Sullivan M."/>
            <person name="Renfro C.M."/>
            <person name="Kuo A."/>
            <person name="Pangilinan J."/>
            <person name="Lipzen A."/>
            <person name="Keymanesh K."/>
            <person name="Savage E."/>
            <person name="Barry K."/>
            <person name="Grigoriev I.V."/>
            <person name="Riekhof W.R."/>
            <person name="Harris S.S."/>
        </authorList>
    </citation>
    <scope>NUCLEOTIDE SEQUENCE</scope>
    <source>
        <strain evidence="9">JF 03-4F</strain>
    </source>
</reference>
<gene>
    <name evidence="9" type="ORF">EDD36DRAFT_140</name>
</gene>
<keyword evidence="3" id="KW-0805">Transcription regulation</keyword>
<dbReference type="AlphaFoldDB" id="A0AAN6E5D5"/>
<dbReference type="SMART" id="SM00906">
    <property type="entry name" value="Fungal_trans"/>
    <property type="match status" value="1"/>
</dbReference>
<dbReference type="GO" id="GO:0008270">
    <property type="term" value="F:zinc ion binding"/>
    <property type="evidence" value="ECO:0007669"/>
    <property type="project" value="InterPro"/>
</dbReference>
<dbReference type="InterPro" id="IPR001138">
    <property type="entry name" value="Zn2Cys6_DnaBD"/>
</dbReference>
<feature type="compositionally biased region" description="Basic and acidic residues" evidence="7">
    <location>
        <begin position="85"/>
        <end position="101"/>
    </location>
</feature>
<feature type="region of interest" description="Disordered" evidence="7">
    <location>
        <begin position="807"/>
        <end position="889"/>
    </location>
</feature>
<dbReference type="PROSITE" id="PS50048">
    <property type="entry name" value="ZN2_CY6_FUNGAL_2"/>
    <property type="match status" value="1"/>
</dbReference>
<feature type="domain" description="Zn(2)-C6 fungal-type" evidence="8">
    <location>
        <begin position="18"/>
        <end position="48"/>
    </location>
</feature>
<evidence type="ECO:0000256" key="5">
    <source>
        <dbReference type="ARBA" id="ARBA00023163"/>
    </source>
</evidence>
<dbReference type="Pfam" id="PF00172">
    <property type="entry name" value="Zn_clus"/>
    <property type="match status" value="1"/>
</dbReference>
<organism evidence="9 10">
    <name type="scientific">Exophiala viscosa</name>
    <dbReference type="NCBI Taxonomy" id="2486360"/>
    <lineage>
        <taxon>Eukaryota</taxon>
        <taxon>Fungi</taxon>
        <taxon>Dikarya</taxon>
        <taxon>Ascomycota</taxon>
        <taxon>Pezizomycotina</taxon>
        <taxon>Eurotiomycetes</taxon>
        <taxon>Chaetothyriomycetidae</taxon>
        <taxon>Chaetothyriales</taxon>
        <taxon>Herpotrichiellaceae</taxon>
        <taxon>Exophiala</taxon>
    </lineage>
</organism>
<sequence>MEPYCQDSVTAGFVSGIACRSCRKRKVKCTREIPHCSICLHTNQSCEYPPSATRPGPKVGSTQQARKRKHDSFVESRPEQQSVGRKHDTQTHQPEHLRRENLGPQPYANVTSSAVAPENRQQQPQSQAQSQPQGQQHQRPPARTISLPPAPAPPPAPLTAIYQASSPSTSISSALSRRSRDVQSLSFIMHPSHEDRLAEEPLVESMVTVECSVGEQSNLESACYALGLSLEDVQTLVDEFFDTFPSFQLFHRPTFWDKLQQSQSRNELNALLAAILVFAFKDEEASHDPCLASAAVRLSLDSTKNLSQHFGNLAEQFAEQAMREYAEQGVPLLLLQSMILINHWLLIRSVRGKSWRYLGVCIRCAYELNLHAVDKGKQPHDQIGDVEQWHEDEERRRAWWAIWEMDVFASVVRRCPTGIDWSYNETFLPAPDKDWFGNQPQESCYLTPSIVDRWKKLKGSGNKSHKAWFLVVNSIVKDASNVSQGAELDMDKASGKSQHPKDCNPAQMQLEQARRAREAREGYNKISALHNVLQCIVEMMPAELRYQNQFLNFSPRDSESPATTTRLLHQEIYSMHMAVQYAKLMIYKYFIFQSQMSWPHLEAELARFNDHAESGLAPQRQFGSNAPNNAARQCFVLYLQASQNVVNIIQRTQTNHYKFVNPFLANTIWLATAVQILKRELLQTDTSDRELTASNAELLRMTYLQFEGYWGISNMLERNLSALEVELNKIRESSRRTRSSGRDLALSPQRTVALPTSHEARTPATGAHHWRESGMNASISRVFQATPGPGNGDSPQTLIPAVSARDNALGQRDSQGSRDSTNGDPSNNNDATTVQQRLSTPLNGESLLPGLRGSEQSAASHVSTNAIAQERSSPAHQIPTSRSHEQDPFLTGMPNITSLSNSPAFFDSFFSLYDDVSLTAGAGELSGTLGGMLSGPFV</sequence>
<dbReference type="Proteomes" id="UP001203852">
    <property type="component" value="Unassembled WGS sequence"/>
</dbReference>
<evidence type="ECO:0000256" key="4">
    <source>
        <dbReference type="ARBA" id="ARBA00023125"/>
    </source>
</evidence>
<dbReference type="SMART" id="SM00066">
    <property type="entry name" value="GAL4"/>
    <property type="match status" value="1"/>
</dbReference>
<dbReference type="PROSITE" id="PS00463">
    <property type="entry name" value="ZN2_CY6_FUNGAL_1"/>
    <property type="match status" value="1"/>
</dbReference>
<dbReference type="EMBL" id="MU404350">
    <property type="protein sequence ID" value="KAI1617389.1"/>
    <property type="molecule type" value="Genomic_DNA"/>
</dbReference>
<feature type="compositionally biased region" description="Polar residues" evidence="7">
    <location>
        <begin position="854"/>
        <end position="881"/>
    </location>
</feature>
<keyword evidence="2" id="KW-0479">Metal-binding</keyword>
<dbReference type="Pfam" id="PF04082">
    <property type="entry name" value="Fungal_trans"/>
    <property type="match status" value="1"/>
</dbReference>
<feature type="region of interest" description="Disordered" evidence="7">
    <location>
        <begin position="47"/>
        <end position="161"/>
    </location>
</feature>
<dbReference type="GO" id="GO:0005634">
    <property type="term" value="C:nucleus"/>
    <property type="evidence" value="ECO:0007669"/>
    <property type="project" value="UniProtKB-SubCell"/>
</dbReference>